<comment type="caution">
    <text evidence="1">The sequence shown here is derived from an EMBL/GenBank/DDBJ whole genome shotgun (WGS) entry which is preliminary data.</text>
</comment>
<organism evidence="1 2">
    <name type="scientific">Neophaeococcomyces mojaviensis</name>
    <dbReference type="NCBI Taxonomy" id="3383035"/>
    <lineage>
        <taxon>Eukaryota</taxon>
        <taxon>Fungi</taxon>
        <taxon>Dikarya</taxon>
        <taxon>Ascomycota</taxon>
        <taxon>Pezizomycotina</taxon>
        <taxon>Eurotiomycetes</taxon>
        <taxon>Chaetothyriomycetidae</taxon>
        <taxon>Chaetothyriales</taxon>
        <taxon>Chaetothyriales incertae sedis</taxon>
        <taxon>Neophaeococcomyces</taxon>
    </lineage>
</organism>
<reference evidence="1" key="1">
    <citation type="submission" date="2022-10" db="EMBL/GenBank/DDBJ databases">
        <title>Culturing micro-colonial fungi from biological soil crusts in the Mojave desert and describing Neophaeococcomyces mojavensis, and introducing the new genera and species Taxawa tesnikishii.</title>
        <authorList>
            <person name="Kurbessoian T."/>
            <person name="Stajich J.E."/>
        </authorList>
    </citation>
    <scope>NUCLEOTIDE SEQUENCE</scope>
    <source>
        <strain evidence="1">JES_112</strain>
    </source>
</reference>
<accession>A0ACC2ZVI5</accession>
<proteinExistence type="predicted"/>
<gene>
    <name evidence="1" type="ORF">H2198_009111</name>
</gene>
<name>A0ACC2ZVI5_9EURO</name>
<dbReference type="Proteomes" id="UP001172386">
    <property type="component" value="Unassembled WGS sequence"/>
</dbReference>
<evidence type="ECO:0000313" key="1">
    <source>
        <dbReference type="EMBL" id="KAJ9651608.1"/>
    </source>
</evidence>
<evidence type="ECO:0000313" key="2">
    <source>
        <dbReference type="Proteomes" id="UP001172386"/>
    </source>
</evidence>
<dbReference type="EMBL" id="JAPDRQ010000245">
    <property type="protein sequence ID" value="KAJ9651608.1"/>
    <property type="molecule type" value="Genomic_DNA"/>
</dbReference>
<keyword evidence="2" id="KW-1185">Reference proteome</keyword>
<protein>
    <submittedName>
        <fullName evidence="1">Uncharacterized protein</fullName>
    </submittedName>
</protein>
<sequence length="441" mass="49687">MPAYVRKQSLLERLKSQYNIYDWLLWLSEEIESSGWEQLEKEWANIIGIVLNFVFMIARANINTKPKQYDDVFSEGSSSGWAAAIAWFFTHLLILLCLLNTFYTFFRQRHYRLFENPVDVVPSTPSARRVKLNSSPVSSSPLRFLSSVLGTETAESRAHPDPKEDVWEIAVWDPLPISLRLFCLFSPGHIILYCLFLPILPSDPRPSTTVATTIFLAVILAIQMHYMSKYYSQQGKDSAFLSKEVLHEYDTKYVRPRTQPLYRDVATQFSEQASYSQARDEKYNNVVTFTPTVNINRGFKTNPNPNYLQQNDPDSIAQTSGARPQVATPSFKGPLAQNDFSSPMRPQTAIRQPTFRPSVGPGGGGSLGVYSHAASPLRKSASTNLAPARSQYITDVNRSRGSLSPEKRRSTPASGLVSTDVAAQRWGHLKSDKARRETGNF</sequence>